<accession>A0A494YVB0</accession>
<proteinExistence type="predicted"/>
<sequence>MIMTNQEEILDMRNNEWMATLERVRELRKLLLEIQSGVILLWINGEWHYRSNEHSFPKGFVTPHFILSSDNPGNINEKNVENVVLNILRLLDFYNTYINFHYDSGICFEDYLRKVKNSDISTILHEKTHDSLSIIA</sequence>
<dbReference type="EMBL" id="RBZO01000024">
    <property type="protein sequence ID" value="RKQ14064.1"/>
    <property type="molecule type" value="Genomic_DNA"/>
</dbReference>
<evidence type="ECO:0000313" key="1">
    <source>
        <dbReference type="EMBL" id="RKQ14064.1"/>
    </source>
</evidence>
<dbReference type="Proteomes" id="UP000281813">
    <property type="component" value="Unassembled WGS sequence"/>
</dbReference>
<organism evidence="1 2">
    <name type="scientific">Oceanobacillus bengalensis</name>
    <dbReference type="NCBI Taxonomy" id="1435466"/>
    <lineage>
        <taxon>Bacteria</taxon>
        <taxon>Bacillati</taxon>
        <taxon>Bacillota</taxon>
        <taxon>Bacilli</taxon>
        <taxon>Bacillales</taxon>
        <taxon>Bacillaceae</taxon>
        <taxon>Oceanobacillus</taxon>
    </lineage>
</organism>
<reference evidence="1 2" key="1">
    <citation type="journal article" date="2015" name="Antonie Van Leeuwenhoek">
        <title>Oceanobacillus bengalensis sp. nov., a bacterium isolated from seawater of the Bay of Bengal.</title>
        <authorList>
            <person name="Yongchang O."/>
            <person name="Xiang W."/>
            <person name="Wang G."/>
        </authorList>
    </citation>
    <scope>NUCLEOTIDE SEQUENCE [LARGE SCALE GENOMIC DNA]</scope>
    <source>
        <strain evidence="1 2">MCCC 1K00260</strain>
    </source>
</reference>
<dbReference type="RefSeq" id="WP_121133019.1">
    <property type="nucleotide sequence ID" value="NZ_JBHUFK010000018.1"/>
</dbReference>
<protein>
    <submittedName>
        <fullName evidence="1">Uncharacterized protein</fullName>
    </submittedName>
</protein>
<name>A0A494YVB0_9BACI</name>
<gene>
    <name evidence="1" type="ORF">D8M05_14470</name>
</gene>
<dbReference type="AlphaFoldDB" id="A0A494YVB0"/>
<keyword evidence="2" id="KW-1185">Reference proteome</keyword>
<comment type="caution">
    <text evidence="1">The sequence shown here is derived from an EMBL/GenBank/DDBJ whole genome shotgun (WGS) entry which is preliminary data.</text>
</comment>
<evidence type="ECO:0000313" key="2">
    <source>
        <dbReference type="Proteomes" id="UP000281813"/>
    </source>
</evidence>